<dbReference type="InterPro" id="IPR049730">
    <property type="entry name" value="SNF2/RAD54-like_C"/>
</dbReference>
<dbReference type="PROSITE" id="PS51192">
    <property type="entry name" value="HELICASE_ATP_BIND_1"/>
    <property type="match status" value="1"/>
</dbReference>
<feature type="domain" description="Helicase C-terminal" evidence="11">
    <location>
        <begin position="1887"/>
        <end position="2041"/>
    </location>
</feature>
<dbReference type="InterPro" id="IPR038718">
    <property type="entry name" value="SNF2-like_sf"/>
</dbReference>
<dbReference type="Pfam" id="PF12054">
    <property type="entry name" value="DUF3535"/>
    <property type="match status" value="1"/>
</dbReference>
<dbReference type="InterPro" id="IPR000330">
    <property type="entry name" value="SNF2_N"/>
</dbReference>
<gene>
    <name evidence="12" type="ORF">BASA50_004384</name>
</gene>
<dbReference type="InterPro" id="IPR001650">
    <property type="entry name" value="Helicase_C-like"/>
</dbReference>
<evidence type="ECO:0000256" key="7">
    <source>
        <dbReference type="ARBA" id="ARBA00023125"/>
    </source>
</evidence>
<dbReference type="Gene3D" id="3.40.50.300">
    <property type="entry name" value="P-loop containing nucleotide triphosphate hydrolases"/>
    <property type="match status" value="1"/>
</dbReference>
<dbReference type="InterPro" id="IPR022707">
    <property type="entry name" value="Mot1_central_dom"/>
</dbReference>
<dbReference type="Gene3D" id="3.40.50.10810">
    <property type="entry name" value="Tandem AAA-ATPase domain"/>
    <property type="match status" value="1"/>
</dbReference>
<feature type="compositionally biased region" description="Low complexity" evidence="9">
    <location>
        <begin position="315"/>
        <end position="337"/>
    </location>
</feature>
<dbReference type="PANTHER" id="PTHR36498">
    <property type="entry name" value="TATA-BINDING PROTEIN-ASSOCIATED FACTOR 172"/>
    <property type="match status" value="1"/>
</dbReference>
<dbReference type="InterPro" id="IPR027417">
    <property type="entry name" value="P-loop_NTPase"/>
</dbReference>
<evidence type="ECO:0000256" key="3">
    <source>
        <dbReference type="ARBA" id="ARBA00022741"/>
    </source>
</evidence>
<dbReference type="InterPro" id="IPR011989">
    <property type="entry name" value="ARM-like"/>
</dbReference>
<comment type="subcellular location">
    <subcellularLocation>
        <location evidence="1">Nucleus</location>
    </subcellularLocation>
</comment>
<dbReference type="SUPFAM" id="SSF52540">
    <property type="entry name" value="P-loop containing nucleoside triphosphate hydrolases"/>
    <property type="match status" value="2"/>
</dbReference>
<feature type="region of interest" description="Disordered" evidence="9">
    <location>
        <begin position="241"/>
        <end position="264"/>
    </location>
</feature>
<evidence type="ECO:0000256" key="4">
    <source>
        <dbReference type="ARBA" id="ARBA00022801"/>
    </source>
</evidence>
<dbReference type="PANTHER" id="PTHR36498:SF1">
    <property type="entry name" value="TATA-BINDING PROTEIN-ASSOCIATED FACTOR 172"/>
    <property type="match status" value="1"/>
</dbReference>
<keyword evidence="3" id="KW-0547">Nucleotide-binding</keyword>
<dbReference type="CDD" id="cd18793">
    <property type="entry name" value="SF2_C_SNF"/>
    <property type="match status" value="1"/>
</dbReference>
<comment type="caution">
    <text evidence="12">The sequence shown here is derived from an EMBL/GenBank/DDBJ whole genome shotgun (WGS) entry which is preliminary data.</text>
</comment>
<dbReference type="CDD" id="cd17999">
    <property type="entry name" value="DEXHc_Mot1"/>
    <property type="match status" value="1"/>
</dbReference>
<keyword evidence="2" id="KW-0677">Repeat</keyword>
<keyword evidence="7" id="KW-0238">DNA-binding</keyword>
<evidence type="ECO:0000256" key="1">
    <source>
        <dbReference type="ARBA" id="ARBA00004123"/>
    </source>
</evidence>
<dbReference type="InterPro" id="IPR044078">
    <property type="entry name" value="Mot1_ATP-bd"/>
</dbReference>
<sequence length="2113" mass="229261">MTESVLASTSNPFNLVMDGHHISTWILHAHFFMSMAWLEGLDRLVLLLDTGSTASVRSTAAKQLGQVQKQHPDDLYHLLSRILVHLRSKSWDTRVAAGEAIHAVALSVSQWDPPSPPPSLPSHSASSAMEISSTTTDASVAAADLEELLFGFDSFDILDVLHRGAVLVASSGGEFDVDLSGMDSKERIAFQKKQLRERLGLATQFMDVSFVEESDLGAGAHTAASATTVDTKLPINQVVDASSKVKQDPDAAEAPDPYAGLSARRRNRLKRKAKLIAKSGGKDTSQIVDLSSSSLFKKRRMGEDTPVTIKAENDTGASALSSTSTAPGSTPTPTSTSDINGKVVVEHKGIDAASLGVYSSGDEWPFEGLCEQLSLDLFSPIWEIRHGAAIGLRELLKAHGTGLGRIVGLSRAANIARHRAWTEDLAIRLLCVLALDRFADFVGDQAVLPVRETCAQTLGTLMHLSDPELCLLVVNKGFVPLIGDPFGQANGQEQQRGSASSHSSEQWEVRHSALIGLKFWMAVRKDLLNKVLVSTNSDTLLSPVYAAVLNGLKDHNDDVRAVASSALIPVSDLVVSLLPIETVFHTLVMSLWDSLHELDDLTSATSHVMDLLSNLVAIPEVATMMRLEAGNFFQSLVPQLFPFFRHAITSVRLAVLRTFSTLVGLSEQDTSATAVAWISCDLLHLVYQNFMLEENAKIVDLSLTLWTRMTRLLLKQYPAHMDSSPVYSEMTNILPNLFALLMTPIGTALDQRLLVQFTSSNPQRKTQPASPILADASLKEVKTRKKSSAATMTTTTAASSAAKLTSSRVDTLNISLQDRAMLEQDITVVSADAILYGRIAGGTALGCLLHTLSQISVVAAHTKMDELLTSYIGSAWAAHRVFGSIIVQEWAREWTLQSNTDESLLASQPLAMRLWSMLNTQLADANSGTSLLYLELVPSLSILWQECLMLFQIARNCGLGMVPPLPPLPSSSATNSSLVSKSQQYIQPSETLGSVFTLQVCDYIMQTLYPIFVQSVLDPSLLTERHSHIQTALNAFKSAQLLHETQVLAAMAGAVVSLGQLPPKLNPIIRALMNSVKTEENAQMQRRGAKSIARMIQLNMAPATATGDGTAVSGTEPSKSSTVNDKIVKNLCVFLCSDPDTVGESKLVRERDVILTLVRSAAGGAGAGGNASGSGGGAAAAGSGKSATIAGTARGKKKKAVAVGNVSDAMETSDISAASAIAEAAKTAEDAAQRHSRTIVCRGAEAALEGLCDVFGAHLFEKLPKLWDILALSLTFTQTHPFTMQSTSFELDPDDPQTQPLLDSMHILATIVKYTHSTANAALLDLISAVGRCLRASLSLARHLSAKCISSLCRVLGVEAIKVLLGEILPFASDSTSDANRQGAVECIHHVVYTMQDQVLPYLVFLIVPLLGRMSDPSEHVRFISTNVFAQLVKLAPLESGVADPDGFTPEMTQSKLAERKFIGQLIGTEKVQQLELPVNILAELRGYQKDGVSWLAFLNRYGLHGILCDDMGLGKTLQSICMIAADHHHRAEKFQLTRKPDVAHCPSLVVCPTSLTGHWFFEIKKYAPFLKPFIYTGDKAERGRLRKTLYADMAEAQLDRTSESKSTGSDHTSGRIDVIITSYEIIRSDIEELNAQGTRFNYLVLDEGHVIKNPNSKLTKSVKAVSALHRVILSGTPIQNNVLELWSLFDFLMPGFLGTESQFNDRFGKPIVASRDAKASSREQERGALALEALHKQVLPFLMRRMKEDVLDDLPPKIIQDYYCDLGDVQQILYEDFAHSRIREDVAEDLGGKETKKDKPAAAAHQHVFQALQYLRKVCNHPALVLTKDHPQYGVVSAKLKAEGRSIKDIENAPKIMALQQLLKDCGIGVGNTSSGLGGGSTSGAALSDSVAGTSATSPHRVLIFAQVKPMLDIIENDLFKARMPLVTYMRLDGTTDGIKRHELVTKFNQDPSIDVLLLTTHVGGLGLNLTGADTVIFVEHDWNPMKDLQAMDRVHRIGQKRVVNVYRLITRGTLEEKIMGLQKFKLNIASSVINQENSGIASMDTSQILDLFSLDADAKSGHSGHKSGSGDTKSSGHMSAKKVLENLEGLWDESQYDGMHVDEFLKGLQSK</sequence>
<reference evidence="12 13" key="1">
    <citation type="submission" date="2021-02" db="EMBL/GenBank/DDBJ databases">
        <title>Variation within the Batrachochytrium salamandrivorans European outbreak.</title>
        <authorList>
            <person name="Kelly M."/>
            <person name="Pasmans F."/>
            <person name="Shea T.P."/>
            <person name="Munoz J.F."/>
            <person name="Carranza S."/>
            <person name="Cuomo C.A."/>
            <person name="Martel A."/>
        </authorList>
    </citation>
    <scope>NUCLEOTIDE SEQUENCE [LARGE SCALE GENOMIC DNA]</scope>
    <source>
        <strain evidence="12 13">AMFP18/2</strain>
    </source>
</reference>
<feature type="region of interest" description="Disordered" evidence="9">
    <location>
        <begin position="2062"/>
        <end position="2081"/>
    </location>
</feature>
<dbReference type="SMART" id="SM00487">
    <property type="entry name" value="DEXDc"/>
    <property type="match status" value="1"/>
</dbReference>
<accession>A0ABQ8FFK3</accession>
<dbReference type="InterPro" id="IPR044972">
    <property type="entry name" value="Mot1"/>
</dbReference>
<proteinExistence type="predicted"/>
<dbReference type="PROSITE" id="PS51194">
    <property type="entry name" value="HELICASE_CTER"/>
    <property type="match status" value="1"/>
</dbReference>
<evidence type="ECO:0000256" key="8">
    <source>
        <dbReference type="ARBA" id="ARBA00023242"/>
    </source>
</evidence>
<evidence type="ECO:0000259" key="10">
    <source>
        <dbReference type="PROSITE" id="PS51192"/>
    </source>
</evidence>
<dbReference type="Pfam" id="PF00271">
    <property type="entry name" value="Helicase_C"/>
    <property type="match status" value="1"/>
</dbReference>
<evidence type="ECO:0000256" key="2">
    <source>
        <dbReference type="ARBA" id="ARBA00022737"/>
    </source>
</evidence>
<dbReference type="InterPro" id="IPR016024">
    <property type="entry name" value="ARM-type_fold"/>
</dbReference>
<keyword evidence="5" id="KW-0347">Helicase</keyword>
<evidence type="ECO:0000256" key="5">
    <source>
        <dbReference type="ARBA" id="ARBA00022806"/>
    </source>
</evidence>
<evidence type="ECO:0000256" key="6">
    <source>
        <dbReference type="ARBA" id="ARBA00022840"/>
    </source>
</evidence>
<dbReference type="Pfam" id="PF00176">
    <property type="entry name" value="SNF2-rel_dom"/>
    <property type="match status" value="1"/>
</dbReference>
<organism evidence="12 13">
    <name type="scientific">Batrachochytrium salamandrivorans</name>
    <dbReference type="NCBI Taxonomy" id="1357716"/>
    <lineage>
        <taxon>Eukaryota</taxon>
        <taxon>Fungi</taxon>
        <taxon>Fungi incertae sedis</taxon>
        <taxon>Chytridiomycota</taxon>
        <taxon>Chytridiomycota incertae sedis</taxon>
        <taxon>Chytridiomycetes</taxon>
        <taxon>Rhizophydiales</taxon>
        <taxon>Rhizophydiales incertae sedis</taxon>
        <taxon>Batrachochytrium</taxon>
    </lineage>
</organism>
<dbReference type="InterPro" id="IPR014001">
    <property type="entry name" value="Helicase_ATP-bd"/>
</dbReference>
<dbReference type="EMBL" id="JAFCIX010000143">
    <property type="protein sequence ID" value="KAH6597467.1"/>
    <property type="molecule type" value="Genomic_DNA"/>
</dbReference>
<protein>
    <submittedName>
        <fullName evidence="12">Uncharacterized protein</fullName>
    </submittedName>
</protein>
<evidence type="ECO:0000256" key="9">
    <source>
        <dbReference type="SAM" id="MobiDB-lite"/>
    </source>
</evidence>
<evidence type="ECO:0000313" key="12">
    <source>
        <dbReference type="EMBL" id="KAH6597467.1"/>
    </source>
</evidence>
<dbReference type="Gene3D" id="1.25.10.10">
    <property type="entry name" value="Leucine-rich Repeat Variant"/>
    <property type="match status" value="2"/>
</dbReference>
<keyword evidence="6" id="KW-0067">ATP-binding</keyword>
<feature type="domain" description="Helicase ATP-binding" evidence="10">
    <location>
        <begin position="1497"/>
        <end position="1696"/>
    </location>
</feature>
<keyword evidence="4" id="KW-0378">Hydrolase</keyword>
<evidence type="ECO:0000259" key="11">
    <source>
        <dbReference type="PROSITE" id="PS51194"/>
    </source>
</evidence>
<keyword evidence="8" id="KW-0539">Nucleus</keyword>
<dbReference type="SUPFAM" id="SSF48371">
    <property type="entry name" value="ARM repeat"/>
    <property type="match status" value="1"/>
</dbReference>
<name>A0ABQ8FFK3_9FUNG</name>
<evidence type="ECO:0000313" key="13">
    <source>
        <dbReference type="Proteomes" id="UP001648503"/>
    </source>
</evidence>
<feature type="region of interest" description="Disordered" evidence="9">
    <location>
        <begin position="301"/>
        <end position="340"/>
    </location>
</feature>
<dbReference type="Proteomes" id="UP001648503">
    <property type="component" value="Unassembled WGS sequence"/>
</dbReference>
<keyword evidence="13" id="KW-1185">Reference proteome</keyword>
<dbReference type="SMART" id="SM00490">
    <property type="entry name" value="HELICc"/>
    <property type="match status" value="1"/>
</dbReference>